<proteinExistence type="predicted"/>
<evidence type="ECO:0000313" key="3">
    <source>
        <dbReference type="WBParaSite" id="PDA_v2.g2853.t1"/>
    </source>
</evidence>
<dbReference type="AlphaFoldDB" id="A0A914QMH2"/>
<reference evidence="3" key="1">
    <citation type="submission" date="2022-11" db="UniProtKB">
        <authorList>
            <consortium name="WormBaseParasite"/>
        </authorList>
    </citation>
    <scope>IDENTIFICATION</scope>
</reference>
<dbReference type="Pfam" id="PF00651">
    <property type="entry name" value="BTB"/>
    <property type="match status" value="1"/>
</dbReference>
<dbReference type="InterPro" id="IPR011333">
    <property type="entry name" value="SKP1/BTB/POZ_sf"/>
</dbReference>
<protein>
    <submittedName>
        <fullName evidence="3">BTB domain-containing protein</fullName>
    </submittedName>
</protein>
<feature type="domain" description="BTB" evidence="1">
    <location>
        <begin position="251"/>
        <end position="317"/>
    </location>
</feature>
<organism evidence="2 3">
    <name type="scientific">Panagrolaimus davidi</name>
    <dbReference type="NCBI Taxonomy" id="227884"/>
    <lineage>
        <taxon>Eukaryota</taxon>
        <taxon>Metazoa</taxon>
        <taxon>Ecdysozoa</taxon>
        <taxon>Nematoda</taxon>
        <taxon>Chromadorea</taxon>
        <taxon>Rhabditida</taxon>
        <taxon>Tylenchina</taxon>
        <taxon>Panagrolaimomorpha</taxon>
        <taxon>Panagrolaimoidea</taxon>
        <taxon>Panagrolaimidae</taxon>
        <taxon>Panagrolaimus</taxon>
    </lineage>
</organism>
<dbReference type="CDD" id="cd18186">
    <property type="entry name" value="BTB_POZ_ZBTB_KLHL-like"/>
    <property type="match status" value="1"/>
</dbReference>
<dbReference type="PROSITE" id="PS50097">
    <property type="entry name" value="BTB"/>
    <property type="match status" value="1"/>
</dbReference>
<dbReference type="SMART" id="SM00225">
    <property type="entry name" value="BTB"/>
    <property type="match status" value="1"/>
</dbReference>
<dbReference type="InterPro" id="IPR000210">
    <property type="entry name" value="BTB/POZ_dom"/>
</dbReference>
<keyword evidence="2" id="KW-1185">Reference proteome</keyword>
<dbReference type="SUPFAM" id="SSF54695">
    <property type="entry name" value="POZ domain"/>
    <property type="match status" value="1"/>
</dbReference>
<evidence type="ECO:0000313" key="2">
    <source>
        <dbReference type="Proteomes" id="UP000887578"/>
    </source>
</evidence>
<dbReference type="Proteomes" id="UP000887578">
    <property type="component" value="Unplaced"/>
</dbReference>
<evidence type="ECO:0000259" key="1">
    <source>
        <dbReference type="PROSITE" id="PS50097"/>
    </source>
</evidence>
<dbReference type="Gene3D" id="3.30.710.10">
    <property type="entry name" value="Potassium Channel Kv1.1, Chain A"/>
    <property type="match status" value="1"/>
</dbReference>
<dbReference type="WBParaSite" id="PDA_v2.g2853.t1">
    <property type="protein sequence ID" value="PDA_v2.g2853.t1"/>
    <property type="gene ID" value="PDA_v2.g2853"/>
</dbReference>
<name>A0A914QMH2_9BILA</name>
<sequence>MYKKFDFVRRTTLSTGTTLIKFGENVELTAVYVGNRYNSFKIDNPKLDFEIKKIIDDEERDITYRYDKSKKTFVPYLSSNSFEYTFYISAIIQLKPVPSDIYHYKLRIPADEFKNLKLDNLIKAEIVLTDHDNSKFTYYVTKIAPSTIELFIENPYDVEIQGKKGNFKAEYESKKDINVELSFVFGQSYLIMKKIATPSRIKISKNEKTKELQPNEQFHNAIDGSPPQSRLGSPIPFELPNEPKLSNDIFPDAFLIASDKTEIPCHRCILAKFSGVFVELFNAISNHPVKINAEDFDAKTIQSALGFLYGKTDSIKGKENEVLKFALKYNIKMLKDSCIQKISKNSNKNA</sequence>
<accession>A0A914QMH2</accession>